<evidence type="ECO:0000256" key="3">
    <source>
        <dbReference type="ARBA" id="ARBA00022448"/>
    </source>
</evidence>
<evidence type="ECO:0000256" key="1">
    <source>
        <dbReference type="ARBA" id="ARBA00004651"/>
    </source>
</evidence>
<feature type="transmembrane region" description="Helical" evidence="8">
    <location>
        <begin position="127"/>
        <end position="145"/>
    </location>
</feature>
<organism evidence="9 10">
    <name type="scientific">Candidatus Paralactobacillus gallistercoris</name>
    <dbReference type="NCBI Taxonomy" id="2838724"/>
    <lineage>
        <taxon>Bacteria</taxon>
        <taxon>Bacillati</taxon>
        <taxon>Bacillota</taxon>
        <taxon>Bacilli</taxon>
        <taxon>Lactobacillales</taxon>
        <taxon>Lactobacillaceae</taxon>
        <taxon>Lactobacillus</taxon>
    </lineage>
</organism>
<feature type="transmembrane region" description="Helical" evidence="8">
    <location>
        <begin position="192"/>
        <end position="213"/>
    </location>
</feature>
<keyword evidence="3" id="KW-0813">Transport</keyword>
<dbReference type="Pfam" id="PF01925">
    <property type="entry name" value="TauE"/>
    <property type="match status" value="1"/>
</dbReference>
<reference evidence="9" key="2">
    <citation type="submission" date="2021-04" db="EMBL/GenBank/DDBJ databases">
        <authorList>
            <person name="Gilroy R."/>
        </authorList>
    </citation>
    <scope>NUCLEOTIDE SEQUENCE</scope>
    <source>
        <strain evidence="9">F6-6636</strain>
    </source>
</reference>
<keyword evidence="7 8" id="KW-0472">Membrane</keyword>
<feature type="transmembrane region" description="Helical" evidence="8">
    <location>
        <begin position="70"/>
        <end position="90"/>
    </location>
</feature>
<dbReference type="PANTHER" id="PTHR30269">
    <property type="entry name" value="TRANSMEMBRANE PROTEIN YFCA"/>
    <property type="match status" value="1"/>
</dbReference>
<dbReference type="EMBL" id="JAHLFS010000059">
    <property type="protein sequence ID" value="MBU3852027.1"/>
    <property type="molecule type" value="Genomic_DNA"/>
</dbReference>
<protein>
    <recommendedName>
        <fullName evidence="8">Probable membrane transporter protein</fullName>
    </recommendedName>
</protein>
<name>A0A948TKE0_9LACO</name>
<keyword evidence="5 8" id="KW-0812">Transmembrane</keyword>
<evidence type="ECO:0000256" key="8">
    <source>
        <dbReference type="RuleBase" id="RU363041"/>
    </source>
</evidence>
<dbReference type="InterPro" id="IPR052017">
    <property type="entry name" value="TSUP"/>
</dbReference>
<dbReference type="AlphaFoldDB" id="A0A948TKE0"/>
<comment type="subcellular location">
    <subcellularLocation>
        <location evidence="1 8">Cell membrane</location>
        <topology evidence="1 8">Multi-pass membrane protein</topology>
    </subcellularLocation>
</comment>
<evidence type="ECO:0000256" key="2">
    <source>
        <dbReference type="ARBA" id="ARBA00009142"/>
    </source>
</evidence>
<evidence type="ECO:0000256" key="5">
    <source>
        <dbReference type="ARBA" id="ARBA00022692"/>
    </source>
</evidence>
<dbReference type="GO" id="GO:0005886">
    <property type="term" value="C:plasma membrane"/>
    <property type="evidence" value="ECO:0007669"/>
    <property type="project" value="UniProtKB-SubCell"/>
</dbReference>
<comment type="similarity">
    <text evidence="2 8">Belongs to the 4-toluene sulfonate uptake permease (TSUP) (TC 2.A.102) family.</text>
</comment>
<comment type="caution">
    <text evidence="9">The sequence shown here is derived from an EMBL/GenBank/DDBJ whole genome shotgun (WGS) entry which is preliminary data.</text>
</comment>
<reference evidence="9" key="1">
    <citation type="journal article" date="2021" name="PeerJ">
        <title>Extensive microbial diversity within the chicken gut microbiome revealed by metagenomics and culture.</title>
        <authorList>
            <person name="Gilroy R."/>
            <person name="Ravi A."/>
            <person name="Getino M."/>
            <person name="Pursley I."/>
            <person name="Horton D.L."/>
            <person name="Alikhan N.F."/>
            <person name="Baker D."/>
            <person name="Gharbi K."/>
            <person name="Hall N."/>
            <person name="Watson M."/>
            <person name="Adriaenssens E.M."/>
            <person name="Foster-Nyarko E."/>
            <person name="Jarju S."/>
            <person name="Secka A."/>
            <person name="Antonio M."/>
            <person name="Oren A."/>
            <person name="Chaudhuri R.R."/>
            <person name="La Ragione R."/>
            <person name="Hildebrand F."/>
            <person name="Pallen M.J."/>
        </authorList>
    </citation>
    <scope>NUCLEOTIDE SEQUENCE</scope>
    <source>
        <strain evidence="9">F6-6636</strain>
    </source>
</reference>
<evidence type="ECO:0000256" key="4">
    <source>
        <dbReference type="ARBA" id="ARBA00022475"/>
    </source>
</evidence>
<proteinExistence type="inferred from homology"/>
<feature type="transmembrane region" description="Helical" evidence="8">
    <location>
        <begin position="44"/>
        <end position="63"/>
    </location>
</feature>
<accession>A0A948TKE0</accession>
<sequence length="244" mass="27218">MLLHSFLLALVVFIAAITQSTSGFGFGIVFMAVIPLFWPYKECTVLSMITCLFLQIITIIRLHKHIKWRMVIFPAIGAFIGTFIGVHLMININPRLMNLILGLFLWALAIYMIFISKRVHLKQGVPTELSMGFIGGFMSGMFAVGGPPMVAYYDSVIDEPLTYQATIQTYFMLTTLSNIFNNFLCGNVTAKLITPLCITLISCLLGTLVGIKILHKVSMQVIRKLAYTVMICAGTYDLIKAIFL</sequence>
<evidence type="ECO:0000256" key="7">
    <source>
        <dbReference type="ARBA" id="ARBA00023136"/>
    </source>
</evidence>
<keyword evidence="4 8" id="KW-1003">Cell membrane</keyword>
<feature type="transmembrane region" description="Helical" evidence="8">
    <location>
        <begin position="96"/>
        <end position="115"/>
    </location>
</feature>
<evidence type="ECO:0000256" key="6">
    <source>
        <dbReference type="ARBA" id="ARBA00022989"/>
    </source>
</evidence>
<keyword evidence="6 8" id="KW-1133">Transmembrane helix</keyword>
<evidence type="ECO:0000313" key="9">
    <source>
        <dbReference type="EMBL" id="MBU3852027.1"/>
    </source>
</evidence>
<evidence type="ECO:0000313" key="10">
    <source>
        <dbReference type="Proteomes" id="UP000777303"/>
    </source>
</evidence>
<gene>
    <name evidence="9" type="ORF">H9901_04945</name>
</gene>
<dbReference type="Proteomes" id="UP000777303">
    <property type="component" value="Unassembled WGS sequence"/>
</dbReference>
<dbReference type="PANTHER" id="PTHR30269:SF37">
    <property type="entry name" value="MEMBRANE TRANSPORTER PROTEIN"/>
    <property type="match status" value="1"/>
</dbReference>
<dbReference type="InterPro" id="IPR002781">
    <property type="entry name" value="TM_pro_TauE-like"/>
</dbReference>
<feature type="transmembrane region" description="Helical" evidence="8">
    <location>
        <begin position="7"/>
        <end position="38"/>
    </location>
</feature>